<sequence length="623" mass="72306">SPKVPSIFLSNRSLGSTNNIPHFLARLLRPLFDHVARQTTFINGIDLVRQLEAYQQNGHLLPTTQFVTFDVTDLYTMIPRNGALETLGRFLVKTASNGKIGNLSVDTILKLARIVLDTNYFVYNNKYYRQIKGGAMGSAFTMTLANVYMLAWEQPLVELQTQQGELYGRYIDDVFMSSNMSTDAIRRMLDWMNDKDGENIRITYSIGFKVEFLDVQVENHHGLLKTAVYRKPAAEPYVLPYTSDHPRHVHVNIPYEALLHAVRLCSDVYAFDNERLNIEIKLLLNGYPPRFVKYHFDRFFRLNQVPKVFTKLDAEQYQVLHQKFLHLPTRREKKYQRLVEDKTGDELLKHCEQLATKQWNKKLLMVPHTFESGPSIEFKRHFRQLWTKYYAYKDSLVRDVRVMITTLCNPSLNELFVRKKPPASFLTKMETSSETEHGQNIRKKTTQEKPLVKRLLDGLIPKRTAKWKSVIAKITEDDSESSVDNELVTGSASEIKRHEDVPQKSRVSPDPTLEGEVPSSKGNGNKQDASTETPLMTANSQFYYSPMYRRYFGLTPPNPQLCNPRLLEDYIDWYINVYMEEEEMPWTWIDVGNARERREQSEQEAKDEANRLASRSPPSSKHK</sequence>
<feature type="domain" description="Reverse transcriptase" evidence="2">
    <location>
        <begin position="1"/>
        <end position="228"/>
    </location>
</feature>
<dbReference type="InterPro" id="IPR058912">
    <property type="entry name" value="HTH_animal"/>
</dbReference>
<evidence type="ECO:0000313" key="3">
    <source>
        <dbReference type="EMBL" id="CAF1651941.1"/>
    </source>
</evidence>
<dbReference type="Proteomes" id="UP000663828">
    <property type="component" value="Unassembled WGS sequence"/>
</dbReference>
<evidence type="ECO:0000313" key="4">
    <source>
        <dbReference type="Proteomes" id="UP000663828"/>
    </source>
</evidence>
<feature type="region of interest" description="Disordered" evidence="1">
    <location>
        <begin position="481"/>
        <end position="534"/>
    </location>
</feature>
<dbReference type="PANTHER" id="PTHR21301">
    <property type="entry name" value="REVERSE TRANSCRIPTASE"/>
    <property type="match status" value="1"/>
</dbReference>
<keyword evidence="4" id="KW-1185">Reference proteome</keyword>
<dbReference type="PROSITE" id="PS50878">
    <property type="entry name" value="RT_POL"/>
    <property type="match status" value="1"/>
</dbReference>
<proteinExistence type="predicted"/>
<dbReference type="AlphaFoldDB" id="A0A816EYC8"/>
<comment type="caution">
    <text evidence="3">The sequence shown here is derived from an EMBL/GenBank/DDBJ whole genome shotgun (WGS) entry which is preliminary data.</text>
</comment>
<feature type="region of interest" description="Disordered" evidence="1">
    <location>
        <begin position="596"/>
        <end position="623"/>
    </location>
</feature>
<gene>
    <name evidence="3" type="ORF">XAT740_LOCUS55151</name>
</gene>
<evidence type="ECO:0000256" key="1">
    <source>
        <dbReference type="SAM" id="MobiDB-lite"/>
    </source>
</evidence>
<feature type="compositionally biased region" description="Polar residues" evidence="1">
    <location>
        <begin position="520"/>
        <end position="534"/>
    </location>
</feature>
<feature type="compositionally biased region" description="Basic and acidic residues" evidence="1">
    <location>
        <begin position="596"/>
        <end position="610"/>
    </location>
</feature>
<dbReference type="InterPro" id="IPR000477">
    <property type="entry name" value="RT_dom"/>
</dbReference>
<dbReference type="EMBL" id="CAJNOR010010204">
    <property type="protein sequence ID" value="CAF1651941.1"/>
    <property type="molecule type" value="Genomic_DNA"/>
</dbReference>
<evidence type="ECO:0000259" key="2">
    <source>
        <dbReference type="PROSITE" id="PS50878"/>
    </source>
</evidence>
<dbReference type="Pfam" id="PF26215">
    <property type="entry name" value="HTH_animal"/>
    <property type="match status" value="1"/>
</dbReference>
<protein>
    <recommendedName>
        <fullName evidence="2">Reverse transcriptase domain-containing protein</fullName>
    </recommendedName>
</protein>
<feature type="non-terminal residue" evidence="3">
    <location>
        <position position="1"/>
    </location>
</feature>
<name>A0A816EYC8_ADIRI</name>
<feature type="compositionally biased region" description="Basic and acidic residues" evidence="1">
    <location>
        <begin position="494"/>
        <end position="503"/>
    </location>
</feature>
<accession>A0A816EYC8</accession>
<reference evidence="3" key="1">
    <citation type="submission" date="2021-02" db="EMBL/GenBank/DDBJ databases">
        <authorList>
            <person name="Nowell W R."/>
        </authorList>
    </citation>
    <scope>NUCLEOTIDE SEQUENCE</scope>
</reference>
<dbReference type="PANTHER" id="PTHR21301:SF10">
    <property type="entry name" value="REVERSE TRANSCRIPTASE DOMAIN-CONTAINING PROTEIN"/>
    <property type="match status" value="1"/>
</dbReference>
<organism evidence="3 4">
    <name type="scientific">Adineta ricciae</name>
    <name type="common">Rotifer</name>
    <dbReference type="NCBI Taxonomy" id="249248"/>
    <lineage>
        <taxon>Eukaryota</taxon>
        <taxon>Metazoa</taxon>
        <taxon>Spiralia</taxon>
        <taxon>Gnathifera</taxon>
        <taxon>Rotifera</taxon>
        <taxon>Eurotatoria</taxon>
        <taxon>Bdelloidea</taxon>
        <taxon>Adinetida</taxon>
        <taxon>Adinetidae</taxon>
        <taxon>Adineta</taxon>
    </lineage>
</organism>